<evidence type="ECO:0000256" key="5">
    <source>
        <dbReference type="ARBA" id="ARBA00022759"/>
    </source>
</evidence>
<comment type="cofactor">
    <cofactor evidence="8">
        <name>Mg(2+)</name>
        <dbReference type="ChEBI" id="CHEBI:18420"/>
    </cofactor>
</comment>
<keyword evidence="8" id="KW-0963">Cytoplasm</keyword>
<dbReference type="GO" id="GO:0005737">
    <property type="term" value="C:cytoplasm"/>
    <property type="evidence" value="ECO:0007669"/>
    <property type="project" value="UniProtKB-SubCell"/>
</dbReference>
<dbReference type="InterPro" id="IPR000999">
    <property type="entry name" value="RNase_III_dom"/>
</dbReference>
<organism evidence="12 13">
    <name type="scientific">Pyramidobacter porci</name>
    <dbReference type="NCBI Taxonomy" id="2605789"/>
    <lineage>
        <taxon>Bacteria</taxon>
        <taxon>Thermotogati</taxon>
        <taxon>Synergistota</taxon>
        <taxon>Synergistia</taxon>
        <taxon>Synergistales</taxon>
        <taxon>Dethiosulfovibrionaceae</taxon>
        <taxon>Pyramidobacter</taxon>
    </lineage>
</organism>
<evidence type="ECO:0000256" key="3">
    <source>
        <dbReference type="ARBA" id="ARBA00022664"/>
    </source>
</evidence>
<dbReference type="GO" id="GO:0004525">
    <property type="term" value="F:ribonuclease III activity"/>
    <property type="evidence" value="ECO:0007669"/>
    <property type="project" value="UniProtKB-UniRule"/>
</dbReference>
<keyword evidence="8" id="KW-0819">tRNA processing</keyword>
<dbReference type="InterPro" id="IPR036389">
    <property type="entry name" value="RNase_III_sf"/>
</dbReference>
<dbReference type="GO" id="GO:0046872">
    <property type="term" value="F:metal ion binding"/>
    <property type="evidence" value="ECO:0007669"/>
    <property type="project" value="UniProtKB-KW"/>
</dbReference>
<dbReference type="GO" id="GO:0006397">
    <property type="term" value="P:mRNA processing"/>
    <property type="evidence" value="ECO:0007669"/>
    <property type="project" value="UniProtKB-UniRule"/>
</dbReference>
<feature type="binding site" evidence="8">
    <location>
        <position position="125"/>
    </location>
    <ligand>
        <name>Mg(2+)</name>
        <dbReference type="ChEBI" id="CHEBI:18420"/>
    </ligand>
</feature>
<dbReference type="PROSITE" id="PS50142">
    <property type="entry name" value="RNASE_3_2"/>
    <property type="match status" value="1"/>
</dbReference>
<proteinExistence type="inferred from homology"/>
<dbReference type="SUPFAM" id="SSF69065">
    <property type="entry name" value="RNase III domain-like"/>
    <property type="match status" value="1"/>
</dbReference>
<dbReference type="CDD" id="cd10845">
    <property type="entry name" value="DSRM_RNAse_III_family"/>
    <property type="match status" value="1"/>
</dbReference>
<evidence type="ECO:0000256" key="2">
    <source>
        <dbReference type="ARBA" id="ARBA00010183"/>
    </source>
</evidence>
<dbReference type="PANTHER" id="PTHR11207:SF0">
    <property type="entry name" value="RIBONUCLEASE 3"/>
    <property type="match status" value="1"/>
</dbReference>
<dbReference type="SMART" id="SM00535">
    <property type="entry name" value="RIBOc"/>
    <property type="match status" value="1"/>
</dbReference>
<dbReference type="PROSITE" id="PS50137">
    <property type="entry name" value="DS_RBD"/>
    <property type="match status" value="3"/>
</dbReference>
<dbReference type="EMBL" id="VUNH01000002">
    <property type="protein sequence ID" value="MST54951.1"/>
    <property type="molecule type" value="Genomic_DNA"/>
</dbReference>
<evidence type="ECO:0000256" key="8">
    <source>
        <dbReference type="HAMAP-Rule" id="MF_00104"/>
    </source>
</evidence>
<keyword evidence="8" id="KW-0460">Magnesium</keyword>
<evidence type="ECO:0000313" key="13">
    <source>
        <dbReference type="Proteomes" id="UP000473699"/>
    </source>
</evidence>
<dbReference type="EC" id="3.1.26.3" evidence="8"/>
<evidence type="ECO:0000256" key="4">
    <source>
        <dbReference type="ARBA" id="ARBA00022722"/>
    </source>
</evidence>
<dbReference type="PROSITE" id="PS00517">
    <property type="entry name" value="RNASE_3_1"/>
    <property type="match status" value="1"/>
</dbReference>
<feature type="region of interest" description="Disordered" evidence="9">
    <location>
        <begin position="605"/>
        <end position="647"/>
    </location>
</feature>
<feature type="binding site" evidence="8">
    <location>
        <position position="122"/>
    </location>
    <ligand>
        <name>Mg(2+)</name>
        <dbReference type="ChEBI" id="CHEBI:18420"/>
    </ligand>
</feature>
<keyword evidence="13" id="KW-1185">Reference proteome</keyword>
<comment type="function">
    <text evidence="8">Digests double-stranded RNA. Involved in the processing of primary rRNA transcript to yield the immediate precursors to the large and small rRNAs (23S and 16S). Processes some mRNAs, and tRNAs when they are encoded in the rRNA operon. Processes pre-crRNA and tracrRNA of type II CRISPR loci if present in the organism.</text>
</comment>
<dbReference type="SMART" id="SM00358">
    <property type="entry name" value="DSRM"/>
    <property type="match status" value="2"/>
</dbReference>
<protein>
    <recommendedName>
        <fullName evidence="8">Ribonuclease 3</fullName>
        <ecNumber evidence="8">3.1.26.3</ecNumber>
    </recommendedName>
    <alternativeName>
        <fullName evidence="8">Ribonuclease III</fullName>
        <shortName evidence="8">RNase III</shortName>
    </alternativeName>
</protein>
<dbReference type="RefSeq" id="WP_154528059.1">
    <property type="nucleotide sequence ID" value="NZ_VUNH01000002.1"/>
</dbReference>
<evidence type="ECO:0000259" key="11">
    <source>
        <dbReference type="PROSITE" id="PS50142"/>
    </source>
</evidence>
<feature type="active site" evidence="8">
    <location>
        <position position="58"/>
    </location>
</feature>
<evidence type="ECO:0000259" key="10">
    <source>
        <dbReference type="PROSITE" id="PS50137"/>
    </source>
</evidence>
<keyword evidence="3 8" id="KW-0507">mRNA processing</keyword>
<dbReference type="CDD" id="cd00593">
    <property type="entry name" value="RIBOc"/>
    <property type="match status" value="1"/>
</dbReference>
<dbReference type="AlphaFoldDB" id="A0A6L5Y9T0"/>
<comment type="subcellular location">
    <subcellularLocation>
        <location evidence="8">Cytoplasm</location>
    </subcellularLocation>
</comment>
<evidence type="ECO:0000256" key="6">
    <source>
        <dbReference type="ARBA" id="ARBA00022801"/>
    </source>
</evidence>
<dbReference type="InterPro" id="IPR011907">
    <property type="entry name" value="RNase_III"/>
</dbReference>
<dbReference type="GO" id="GO:0008033">
    <property type="term" value="P:tRNA processing"/>
    <property type="evidence" value="ECO:0007669"/>
    <property type="project" value="UniProtKB-KW"/>
</dbReference>
<dbReference type="Pfam" id="PF00035">
    <property type="entry name" value="dsrm"/>
    <property type="match status" value="1"/>
</dbReference>
<feature type="domain" description="RNase III" evidence="11">
    <location>
        <begin position="14"/>
        <end position="136"/>
    </location>
</feature>
<dbReference type="GO" id="GO:0010468">
    <property type="term" value="P:regulation of gene expression"/>
    <property type="evidence" value="ECO:0007669"/>
    <property type="project" value="TreeGrafter"/>
</dbReference>
<keyword evidence="8" id="KW-0699">rRNA-binding</keyword>
<dbReference type="InterPro" id="IPR014720">
    <property type="entry name" value="dsRBD_dom"/>
</dbReference>
<accession>A0A6L5Y9T0</accession>
<name>A0A6L5Y9T0_9BACT</name>
<dbReference type="SUPFAM" id="SSF54768">
    <property type="entry name" value="dsRNA-binding domain-like"/>
    <property type="match status" value="3"/>
</dbReference>
<evidence type="ECO:0000256" key="7">
    <source>
        <dbReference type="ARBA" id="ARBA00022884"/>
    </source>
</evidence>
<dbReference type="GO" id="GO:0006364">
    <property type="term" value="P:rRNA processing"/>
    <property type="evidence" value="ECO:0007669"/>
    <property type="project" value="UniProtKB-UniRule"/>
</dbReference>
<feature type="binding site" evidence="8">
    <location>
        <position position="54"/>
    </location>
    <ligand>
        <name>Mg(2+)</name>
        <dbReference type="ChEBI" id="CHEBI:18420"/>
    </ligand>
</feature>
<reference evidence="12 13" key="1">
    <citation type="submission" date="2019-08" db="EMBL/GenBank/DDBJ databases">
        <title>In-depth cultivation of the pig gut microbiome towards novel bacterial diversity and tailored functional studies.</title>
        <authorList>
            <person name="Wylensek D."/>
            <person name="Hitch T.C.A."/>
            <person name="Clavel T."/>
        </authorList>
    </citation>
    <scope>NUCLEOTIDE SEQUENCE [LARGE SCALE GENOMIC DNA]</scope>
    <source>
        <strain evidence="12 13">SM-530-WT-4B</strain>
    </source>
</reference>
<feature type="domain" description="DRBM" evidence="10">
    <location>
        <begin position="281"/>
        <end position="332"/>
    </location>
</feature>
<dbReference type="Gene3D" id="1.10.1520.10">
    <property type="entry name" value="Ribonuclease III domain"/>
    <property type="match status" value="1"/>
</dbReference>
<dbReference type="HAMAP" id="MF_00104">
    <property type="entry name" value="RNase_III"/>
    <property type="match status" value="1"/>
</dbReference>
<dbReference type="Gene3D" id="3.30.160.20">
    <property type="match status" value="3"/>
</dbReference>
<evidence type="ECO:0000256" key="9">
    <source>
        <dbReference type="SAM" id="MobiDB-lite"/>
    </source>
</evidence>
<sequence length="666" mass="72868">MNEKNMPKEFWQRADSLQKRTGYQFSDPKLLRLAFTQRSGAGGPNPSMNNERLEFLGDAALGLLVGEALYQEYPEADEGFMTVERSKLVCGRNLSAWGYEAGFDRMLRVCEGVEVSDAMVEDSVEAVAGAFFLDGGLDAVRALLQSFSDYPDQGAGFDSRRHLERDCSYEKLGAPRYDTMCRRANGKIIFESTVSLDKEPSGTGLGADRTEAERNAARDAMCRLGRASAEEQKKRALVLRARYRRILARHGQSSHSRGAPSMSEAENAAAEKPVLVRDGVEYRIVAKEGPEHKPVFTAAAFRNGARLAEAGGPSKKDALKALVREVGKAAARQTKRGADAFRDLELAGLKNSPELKGRLQTCCERLGIGQPHYVDLPSPGGKSPLFFVELQLSGEPIVSGSGQSKRAAGQAAAWKMLQLLAADALGETARLGADLPQLHVRLESAFRAVCERVGEKKLRVEVASVAGQEEMCRARVFFGDRFCTEVPGLGENQARLLALFRAVTQTRHWKDVLNELKVDTPAGMSPQNVRPDLLLEERLKNSRRGPAEILSLRAGGSEDLRLYRTGLFVKGDLAACMTAPGKKIAEQALTLLLLDRAARGSALVPPLKKEAPAAQTAPSAPHERRKPRRRAPVASLPLPEAPQPKVTLKQRLGSWLRRMGELYTQS</sequence>
<dbReference type="GO" id="GO:0019843">
    <property type="term" value="F:rRNA binding"/>
    <property type="evidence" value="ECO:0007669"/>
    <property type="project" value="UniProtKB-KW"/>
</dbReference>
<keyword evidence="8" id="KW-0479">Metal-binding</keyword>
<comment type="similarity">
    <text evidence="2">Belongs to the ribonuclease III family.</text>
</comment>
<feature type="region of interest" description="Disordered" evidence="9">
    <location>
        <begin position="249"/>
        <end position="270"/>
    </location>
</feature>
<evidence type="ECO:0000256" key="1">
    <source>
        <dbReference type="ARBA" id="ARBA00000109"/>
    </source>
</evidence>
<dbReference type="Proteomes" id="UP000473699">
    <property type="component" value="Unassembled WGS sequence"/>
</dbReference>
<feature type="domain" description="DRBM" evidence="10">
    <location>
        <begin position="190"/>
        <end position="226"/>
    </location>
</feature>
<feature type="active site" evidence="8">
    <location>
        <position position="125"/>
    </location>
</feature>
<feature type="domain" description="DRBM" evidence="10">
    <location>
        <begin position="386"/>
        <end position="422"/>
    </location>
</feature>
<comment type="catalytic activity">
    <reaction evidence="1 8">
        <text>Endonucleolytic cleavage to 5'-phosphomonoester.</text>
        <dbReference type="EC" id="3.1.26.3"/>
    </reaction>
</comment>
<comment type="caution">
    <text evidence="12">The sequence shown here is derived from an EMBL/GenBank/DDBJ whole genome shotgun (WGS) entry which is preliminary data.</text>
</comment>
<gene>
    <name evidence="8" type="primary">rnc</name>
    <name evidence="12" type="ORF">FYJ74_02650</name>
</gene>
<evidence type="ECO:0000313" key="12">
    <source>
        <dbReference type="EMBL" id="MST54951.1"/>
    </source>
</evidence>
<keyword evidence="4 8" id="KW-0540">Nuclease</keyword>
<keyword evidence="7 8" id="KW-0694">RNA-binding</keyword>
<keyword evidence="5 8" id="KW-0255">Endonuclease</keyword>
<dbReference type="Pfam" id="PF14622">
    <property type="entry name" value="Ribonucleas_3_3"/>
    <property type="match status" value="1"/>
</dbReference>
<keyword evidence="6 8" id="KW-0378">Hydrolase</keyword>
<keyword evidence="8" id="KW-0698">rRNA processing</keyword>
<dbReference type="PANTHER" id="PTHR11207">
    <property type="entry name" value="RIBONUCLEASE III"/>
    <property type="match status" value="1"/>
</dbReference>
<dbReference type="GO" id="GO:0003725">
    <property type="term" value="F:double-stranded RNA binding"/>
    <property type="evidence" value="ECO:0007669"/>
    <property type="project" value="TreeGrafter"/>
</dbReference>
<comment type="subunit">
    <text evidence="8">Homodimer.</text>
</comment>